<evidence type="ECO:0000256" key="1">
    <source>
        <dbReference type="SAM" id="Phobius"/>
    </source>
</evidence>
<dbReference type="Gene3D" id="1.20.1640.10">
    <property type="entry name" value="Multidrug efflux transporter AcrB transmembrane domain"/>
    <property type="match status" value="2"/>
</dbReference>
<feature type="transmembrane region" description="Helical" evidence="1">
    <location>
        <begin position="383"/>
        <end position="407"/>
    </location>
</feature>
<feature type="transmembrane region" description="Helical" evidence="1">
    <location>
        <begin position="860"/>
        <end position="878"/>
    </location>
</feature>
<evidence type="ECO:0000313" key="2">
    <source>
        <dbReference type="EMBL" id="TXR53428.1"/>
    </source>
</evidence>
<dbReference type="Gene3D" id="3.30.70.1320">
    <property type="entry name" value="Multidrug efflux transporter AcrB pore domain like"/>
    <property type="match status" value="1"/>
</dbReference>
<dbReference type="InterPro" id="IPR027463">
    <property type="entry name" value="AcrB_DN_DC_subdom"/>
</dbReference>
<dbReference type="PANTHER" id="PTHR32063">
    <property type="match status" value="1"/>
</dbReference>
<organism evidence="2 3">
    <name type="scientific">Reinekea thalattae</name>
    <dbReference type="NCBI Taxonomy" id="2593301"/>
    <lineage>
        <taxon>Bacteria</taxon>
        <taxon>Pseudomonadati</taxon>
        <taxon>Pseudomonadota</taxon>
        <taxon>Gammaproteobacteria</taxon>
        <taxon>Oceanospirillales</taxon>
        <taxon>Saccharospirillaceae</taxon>
        <taxon>Reinekea</taxon>
    </lineage>
</organism>
<keyword evidence="1" id="KW-1133">Transmembrane helix</keyword>
<dbReference type="Gene3D" id="3.30.2090.10">
    <property type="entry name" value="Multidrug efflux transporter AcrB TolC docking domain, DN and DC subdomains"/>
    <property type="match status" value="2"/>
</dbReference>
<keyword evidence="1" id="KW-0472">Membrane</keyword>
<keyword evidence="1" id="KW-0812">Transmembrane</keyword>
<feature type="transmembrane region" description="Helical" evidence="1">
    <location>
        <begin position="464"/>
        <end position="486"/>
    </location>
</feature>
<dbReference type="Gene3D" id="3.30.70.1440">
    <property type="entry name" value="Multidrug efflux transporter AcrB pore domain"/>
    <property type="match status" value="1"/>
</dbReference>
<dbReference type="Proteomes" id="UP000321764">
    <property type="component" value="Unassembled WGS sequence"/>
</dbReference>
<proteinExistence type="predicted"/>
<protein>
    <submittedName>
        <fullName evidence="2">Efflux RND transporter permease subunit</fullName>
    </submittedName>
</protein>
<dbReference type="GO" id="GO:0042910">
    <property type="term" value="F:xenobiotic transmembrane transporter activity"/>
    <property type="evidence" value="ECO:0007669"/>
    <property type="project" value="TreeGrafter"/>
</dbReference>
<dbReference type="GO" id="GO:0005886">
    <property type="term" value="C:plasma membrane"/>
    <property type="evidence" value="ECO:0007669"/>
    <property type="project" value="TreeGrafter"/>
</dbReference>
<dbReference type="SUPFAM" id="SSF82866">
    <property type="entry name" value="Multidrug efflux transporter AcrB transmembrane domain"/>
    <property type="match status" value="2"/>
</dbReference>
<feature type="transmembrane region" description="Helical" evidence="1">
    <location>
        <begin position="428"/>
        <end position="452"/>
    </location>
</feature>
<dbReference type="AlphaFoldDB" id="A0A5C8Z862"/>
<dbReference type="RefSeq" id="WP_147712794.1">
    <property type="nucleotide sequence ID" value="NZ_VKAD01000001.1"/>
</dbReference>
<dbReference type="SUPFAM" id="SSF82693">
    <property type="entry name" value="Multidrug efflux transporter AcrB pore domain, PN1, PN2, PC1 and PC2 subdomains"/>
    <property type="match status" value="2"/>
</dbReference>
<sequence>MVSFIKASLSRSRTVILVFLLIFFSGVSALVSIPKEAEPDVTVPFVYVGVSLEGISPEDSDRLMVRPLEQELSTVDGLKEITSTASEGHAGLTMEFRVGVSIDDALVDVREAVDTAKGNLPSEASEPYVLEFNIAEFPIINASLSGEVDDRVLFKIADDLQDRLEALPSVLEAKINGSRDEVAEIIIDPALMASYNISHAELYSIVSNNNQLVTAGNLDTGAGRFSFKVPGLIETEEDILNLPVKVDGDTVVHFGDIAVAQRTYKDAETYSRLDGQPSVTLEISKRVGENVIETIESVKATIEEASSAWPEGITVTYTQDKSVSIQQQLNDLFNSVMLSTLLVFIVIVWALGVRSAVLVGLAIPSSFLAAILVMSMLGITLNIVVLFALILSVGMLVDGAIVVIEYADRRMSEGADKTTAYREAATRMAWPIIASTATTLAVFMPLLFWPGIAGEFMGYLPKTVLITLSASLIMALIAIPAFGFLFGKALPVTEKQQVTIDAIQQRQFGNIKGVLGRYIKFLSWLLPRPWIAMVLVFVVMLLIVIAFIIRQPGVEFFPQVDSDFGSVVVRARGNLSLDERNEIVKRVEQKVMEVEHIKTVTTTVTTSPSSEYSADTIGILFVEYFDWTPARPSTDLILSNAVAATSDIAGIVVETKQPANGPTTGIDIQLQFVSNSIESLYSAVDTVVKTMQADERFKEVTDNRSLDGLEWKIEVDREAAARFGTNVATVGSSIQMITNGLKIGTYRPDDADDEVDIRIRYPFNGRDLEQIDNLTITTQGQQVPISNFIKRTAENKRGDIFRTDGKLTLEIEANLQPGEQVGFVIADLQTQLTELYQAGQLPQDVTFLFVGDQQEQMETMAFLGNAFLVALFIMVIILVTQFNSLLQTGLILSSVVLSTVGVLVGIIVTGNPFGIVMSGVGIIALAGIVVNNNIVLIDTYNVMKRDGLEPIEAALVTCAQRARPVALTTITTILGLVPMVLQLTIDIPGQEMSIGAPSAQWWTQLSTAIAGGLTFATLLTLVLTPSMLIFIDRDIKRLIAWLKTILAGLPNLITTLIARK</sequence>
<dbReference type="PRINTS" id="PR00702">
    <property type="entry name" value="ACRIFLAVINRP"/>
</dbReference>
<feature type="transmembrane region" description="Helical" evidence="1">
    <location>
        <begin position="890"/>
        <end position="909"/>
    </location>
</feature>
<feature type="transmembrane region" description="Helical" evidence="1">
    <location>
        <begin position="915"/>
        <end position="936"/>
    </location>
</feature>
<feature type="transmembrane region" description="Helical" evidence="1">
    <location>
        <begin position="358"/>
        <end position="377"/>
    </location>
</feature>
<feature type="transmembrane region" description="Helical" evidence="1">
    <location>
        <begin position="965"/>
        <end position="985"/>
    </location>
</feature>
<dbReference type="Gene3D" id="3.30.70.1430">
    <property type="entry name" value="Multidrug efflux transporter AcrB pore domain"/>
    <property type="match status" value="2"/>
</dbReference>
<keyword evidence="3" id="KW-1185">Reference proteome</keyword>
<accession>A0A5C8Z862</accession>
<dbReference type="OrthoDB" id="5287122at2"/>
<reference evidence="2 3" key="1">
    <citation type="submission" date="2019-07" db="EMBL/GenBank/DDBJ databases">
        <title>Reinekea sp. strain SSH23 genome sequencing and assembly.</title>
        <authorList>
            <person name="Kim I."/>
        </authorList>
    </citation>
    <scope>NUCLEOTIDE SEQUENCE [LARGE SCALE GENOMIC DNA]</scope>
    <source>
        <strain evidence="2 3">SSH23</strain>
    </source>
</reference>
<feature type="transmembrane region" description="Helical" evidence="1">
    <location>
        <begin position="332"/>
        <end position="351"/>
    </location>
</feature>
<dbReference type="PANTHER" id="PTHR32063:SF0">
    <property type="entry name" value="SWARMING MOTILITY PROTEIN SWRC"/>
    <property type="match status" value="1"/>
</dbReference>
<gene>
    <name evidence="2" type="ORF">FME95_02335</name>
</gene>
<dbReference type="SUPFAM" id="SSF82714">
    <property type="entry name" value="Multidrug efflux transporter AcrB TolC docking domain, DN and DC subdomains"/>
    <property type="match status" value="2"/>
</dbReference>
<dbReference type="EMBL" id="VKAD01000001">
    <property type="protein sequence ID" value="TXR53428.1"/>
    <property type="molecule type" value="Genomic_DNA"/>
</dbReference>
<dbReference type="Pfam" id="PF00873">
    <property type="entry name" value="ACR_tran"/>
    <property type="match status" value="1"/>
</dbReference>
<name>A0A5C8Z862_9GAMM</name>
<comment type="caution">
    <text evidence="2">The sequence shown here is derived from an EMBL/GenBank/DDBJ whole genome shotgun (WGS) entry which is preliminary data.</text>
</comment>
<dbReference type="InterPro" id="IPR001036">
    <property type="entry name" value="Acrflvin-R"/>
</dbReference>
<feature type="transmembrane region" description="Helical" evidence="1">
    <location>
        <begin position="1038"/>
        <end position="1058"/>
    </location>
</feature>
<feature type="transmembrane region" description="Helical" evidence="1">
    <location>
        <begin position="1005"/>
        <end position="1031"/>
    </location>
</feature>
<feature type="transmembrane region" description="Helical" evidence="1">
    <location>
        <begin position="530"/>
        <end position="549"/>
    </location>
</feature>
<evidence type="ECO:0000313" key="3">
    <source>
        <dbReference type="Proteomes" id="UP000321764"/>
    </source>
</evidence>